<gene>
    <name evidence="1" type="ORF">EBB54_23725</name>
</gene>
<evidence type="ECO:0000313" key="2">
    <source>
        <dbReference type="Proteomes" id="UP000274920"/>
    </source>
</evidence>
<dbReference type="EMBL" id="RHJS01000002">
    <property type="protein sequence ID" value="RRK34021.1"/>
    <property type="molecule type" value="Genomic_DNA"/>
</dbReference>
<reference evidence="1" key="1">
    <citation type="submission" date="2018-10" db="EMBL/GenBank/DDBJ databases">
        <title>Schaedlerella arabinophila gen. nov. sp. nov., isolated from the mouse intestinal tract and comparative analysis with the genome of the closely related altered Schaedler flora strain ASF502.</title>
        <authorList>
            <person name="Miyake S."/>
            <person name="Soh M."/>
            <person name="Seedorf H."/>
        </authorList>
    </citation>
    <scope>NUCLEOTIDE SEQUENCE [LARGE SCALE GENOMIC DNA]</scope>
    <source>
        <strain evidence="1">DSM 106076</strain>
    </source>
</reference>
<protein>
    <submittedName>
        <fullName evidence="1">Uncharacterized protein</fullName>
    </submittedName>
</protein>
<proteinExistence type="predicted"/>
<comment type="caution">
    <text evidence="1">The sequence shown here is derived from an EMBL/GenBank/DDBJ whole genome shotgun (WGS) entry which is preliminary data.</text>
</comment>
<accession>A0A426DMW8</accession>
<organism evidence="1 2">
    <name type="scientific">Schaedlerella arabinosiphila</name>
    <dbReference type="NCBI Taxonomy" id="2044587"/>
    <lineage>
        <taxon>Bacteria</taxon>
        <taxon>Bacillati</taxon>
        <taxon>Bacillota</taxon>
        <taxon>Clostridia</taxon>
        <taxon>Lachnospirales</taxon>
        <taxon>Lachnospiraceae</taxon>
        <taxon>Schaedlerella</taxon>
    </lineage>
</organism>
<dbReference type="AlphaFoldDB" id="A0A426DMW8"/>
<evidence type="ECO:0000313" key="1">
    <source>
        <dbReference type="EMBL" id="RRK34021.1"/>
    </source>
</evidence>
<keyword evidence="2" id="KW-1185">Reference proteome</keyword>
<dbReference type="Proteomes" id="UP000274920">
    <property type="component" value="Unassembled WGS sequence"/>
</dbReference>
<name>A0A426DMW8_9FIRM</name>
<sequence length="132" mass="15309">MARNYRKRFHVDINTALSDLQAIGVEFTQEYLEAVKRSEEERIRQKHAKKRQKLMEEEAFLYADSDDRFAFIAGYTSGGMPYGTTWEELGLEPYASYEQLMEAYASLEGIGEKGDHDDADKGEKELCELYFK</sequence>